<accession>A0A8T2UW74</accession>
<evidence type="ECO:0000313" key="2">
    <source>
        <dbReference type="EMBL" id="KAH7437835.1"/>
    </source>
</evidence>
<sequence>MCFAQIDLSMLMENRGTPDRSGPQDPLSIPSDRASIPPCSWRRTASPNRAGSASPSPVLNVIPRDKKNMIFDSDSSSQTSVQYEFIYTGKNGDVPDVDHVPQRPQREVASSMSMPSQMQQALIERSIKRRKAAAAAAAKVRSSAERLEARSEPSRTPVPMSTESIGARAQQSSPTDCSNGDMQKQLIERAKVRREMAKASEGCNTLSDGAVDYVAEGRSPVDQARKFRPFVTRDGVSSARASGRSEQDGETTFAIMRNDLIKKMKHITELANDSGAGVASAYGSQKY</sequence>
<reference evidence="2" key="1">
    <citation type="submission" date="2021-08" db="EMBL/GenBank/DDBJ databases">
        <title>WGS assembly of Ceratopteris richardii.</title>
        <authorList>
            <person name="Marchant D.B."/>
            <person name="Chen G."/>
            <person name="Jenkins J."/>
            <person name="Shu S."/>
            <person name="Leebens-Mack J."/>
            <person name="Grimwood J."/>
            <person name="Schmutz J."/>
            <person name="Soltis P."/>
            <person name="Soltis D."/>
            <person name="Chen Z.-H."/>
        </authorList>
    </citation>
    <scope>NUCLEOTIDE SEQUENCE</scope>
    <source>
        <strain evidence="2">Whitten #5841</strain>
        <tissue evidence="2">Leaf</tissue>
    </source>
</reference>
<dbReference type="AlphaFoldDB" id="A0A8T2UW74"/>
<dbReference type="EMBL" id="CM035410">
    <property type="protein sequence ID" value="KAH7437835.1"/>
    <property type="molecule type" value="Genomic_DNA"/>
</dbReference>
<proteinExistence type="predicted"/>
<dbReference type="Proteomes" id="UP000825935">
    <property type="component" value="Chromosome 5"/>
</dbReference>
<feature type="compositionally biased region" description="Basic and acidic residues" evidence="1">
    <location>
        <begin position="142"/>
        <end position="153"/>
    </location>
</feature>
<feature type="compositionally biased region" description="Polar residues" evidence="1">
    <location>
        <begin position="159"/>
        <end position="181"/>
    </location>
</feature>
<evidence type="ECO:0000256" key="1">
    <source>
        <dbReference type="SAM" id="MobiDB-lite"/>
    </source>
</evidence>
<comment type="caution">
    <text evidence="2">The sequence shown here is derived from an EMBL/GenBank/DDBJ whole genome shotgun (WGS) entry which is preliminary data.</text>
</comment>
<feature type="compositionally biased region" description="Polar residues" evidence="1">
    <location>
        <begin position="43"/>
        <end position="57"/>
    </location>
</feature>
<keyword evidence="3" id="KW-1185">Reference proteome</keyword>
<feature type="region of interest" description="Disordered" evidence="1">
    <location>
        <begin position="13"/>
        <end position="57"/>
    </location>
</feature>
<gene>
    <name evidence="2" type="ORF">KP509_05G091400</name>
</gene>
<name>A0A8T2UW74_CERRI</name>
<organism evidence="2 3">
    <name type="scientific">Ceratopteris richardii</name>
    <name type="common">Triangle waterfern</name>
    <dbReference type="NCBI Taxonomy" id="49495"/>
    <lineage>
        <taxon>Eukaryota</taxon>
        <taxon>Viridiplantae</taxon>
        <taxon>Streptophyta</taxon>
        <taxon>Embryophyta</taxon>
        <taxon>Tracheophyta</taxon>
        <taxon>Polypodiopsida</taxon>
        <taxon>Polypodiidae</taxon>
        <taxon>Polypodiales</taxon>
        <taxon>Pteridineae</taxon>
        <taxon>Pteridaceae</taxon>
        <taxon>Parkerioideae</taxon>
        <taxon>Ceratopteris</taxon>
    </lineage>
</organism>
<protein>
    <submittedName>
        <fullName evidence="2">Uncharacterized protein</fullName>
    </submittedName>
</protein>
<feature type="region of interest" description="Disordered" evidence="1">
    <location>
        <begin position="142"/>
        <end position="181"/>
    </location>
</feature>
<evidence type="ECO:0000313" key="3">
    <source>
        <dbReference type="Proteomes" id="UP000825935"/>
    </source>
</evidence>